<protein>
    <submittedName>
        <fullName evidence="1">Uncharacterized protein</fullName>
    </submittedName>
</protein>
<dbReference type="AlphaFoldDB" id="A0A9P5PER1"/>
<evidence type="ECO:0000313" key="2">
    <source>
        <dbReference type="Proteomes" id="UP000772434"/>
    </source>
</evidence>
<dbReference type="Proteomes" id="UP000772434">
    <property type="component" value="Unassembled WGS sequence"/>
</dbReference>
<evidence type="ECO:0000313" key="1">
    <source>
        <dbReference type="EMBL" id="KAF9064319.1"/>
    </source>
</evidence>
<organism evidence="1 2">
    <name type="scientific">Rhodocollybia butyracea</name>
    <dbReference type="NCBI Taxonomy" id="206335"/>
    <lineage>
        <taxon>Eukaryota</taxon>
        <taxon>Fungi</taxon>
        <taxon>Dikarya</taxon>
        <taxon>Basidiomycota</taxon>
        <taxon>Agaricomycotina</taxon>
        <taxon>Agaricomycetes</taxon>
        <taxon>Agaricomycetidae</taxon>
        <taxon>Agaricales</taxon>
        <taxon>Marasmiineae</taxon>
        <taxon>Omphalotaceae</taxon>
        <taxon>Rhodocollybia</taxon>
    </lineage>
</organism>
<sequence>MSCCFRRYLGNERIKHKALRPSIHWNAVLRVLWCLPSSIGTSVQQRSNVAQYSTFSAESIFEHFKDAKKFFRTAAEVEKLIEETEMRREEHGTAEPPRYIMKMV</sequence>
<dbReference type="EMBL" id="JADNRY010000126">
    <property type="protein sequence ID" value="KAF9064319.1"/>
    <property type="molecule type" value="Genomic_DNA"/>
</dbReference>
<comment type="caution">
    <text evidence="1">The sequence shown here is derived from an EMBL/GenBank/DDBJ whole genome shotgun (WGS) entry which is preliminary data.</text>
</comment>
<proteinExistence type="predicted"/>
<gene>
    <name evidence="1" type="ORF">BDP27DRAFT_1333698</name>
</gene>
<name>A0A9P5PER1_9AGAR</name>
<reference evidence="1" key="1">
    <citation type="submission" date="2020-11" db="EMBL/GenBank/DDBJ databases">
        <authorList>
            <consortium name="DOE Joint Genome Institute"/>
            <person name="Ahrendt S."/>
            <person name="Riley R."/>
            <person name="Andreopoulos W."/>
            <person name="Labutti K."/>
            <person name="Pangilinan J."/>
            <person name="Ruiz-Duenas F.J."/>
            <person name="Barrasa J.M."/>
            <person name="Sanchez-Garcia M."/>
            <person name="Camarero S."/>
            <person name="Miyauchi S."/>
            <person name="Serrano A."/>
            <person name="Linde D."/>
            <person name="Babiker R."/>
            <person name="Drula E."/>
            <person name="Ayuso-Fernandez I."/>
            <person name="Pacheco R."/>
            <person name="Padilla G."/>
            <person name="Ferreira P."/>
            <person name="Barriuso J."/>
            <person name="Kellner H."/>
            <person name="Castanera R."/>
            <person name="Alfaro M."/>
            <person name="Ramirez L."/>
            <person name="Pisabarro A.G."/>
            <person name="Kuo A."/>
            <person name="Tritt A."/>
            <person name="Lipzen A."/>
            <person name="He G."/>
            <person name="Yan M."/>
            <person name="Ng V."/>
            <person name="Cullen D."/>
            <person name="Martin F."/>
            <person name="Rosso M.-N."/>
            <person name="Henrissat B."/>
            <person name="Hibbett D."/>
            <person name="Martinez A.T."/>
            <person name="Grigoriev I.V."/>
        </authorList>
    </citation>
    <scope>NUCLEOTIDE SEQUENCE</scope>
    <source>
        <strain evidence="1">AH 40177</strain>
    </source>
</reference>
<keyword evidence="2" id="KW-1185">Reference proteome</keyword>
<accession>A0A9P5PER1</accession>